<evidence type="ECO:0000259" key="6">
    <source>
        <dbReference type="PROSITE" id="PS50011"/>
    </source>
</evidence>
<feature type="chain" id="PRO_5023902075" evidence="5">
    <location>
        <begin position="18"/>
        <end position="1970"/>
    </location>
</feature>
<evidence type="ECO:0000313" key="8">
    <source>
        <dbReference type="Proteomes" id="UP000078387"/>
    </source>
</evidence>
<dbReference type="GO" id="GO:0005524">
    <property type="term" value="F:ATP binding"/>
    <property type="evidence" value="ECO:0007669"/>
    <property type="project" value="UniProtKB-UniRule"/>
</dbReference>
<keyword evidence="4" id="KW-0472">Membrane</keyword>
<dbReference type="VEuPathDB" id="AmoebaDB:EHI5A_026620"/>
<dbReference type="Gene3D" id="1.10.510.10">
    <property type="entry name" value="Transferase(Phosphotransferase) domain 1"/>
    <property type="match status" value="1"/>
</dbReference>
<accession>A0A5K1VN61</accession>
<dbReference type="SMART" id="SM00181">
    <property type="entry name" value="EGF"/>
    <property type="match status" value="23"/>
</dbReference>
<dbReference type="Gene3D" id="3.30.200.20">
    <property type="entry name" value="Phosphorylase Kinase, domain 1"/>
    <property type="match status" value="1"/>
</dbReference>
<dbReference type="EMBL" id="BDEQ01000001">
    <property type="protein sequence ID" value="GAT94597.1"/>
    <property type="molecule type" value="Genomic_DNA"/>
</dbReference>
<dbReference type="VEuPathDB" id="AmoebaDB:EHI_064490"/>
<feature type="domain" description="Protein kinase" evidence="6">
    <location>
        <begin position="1704"/>
        <end position="1964"/>
    </location>
</feature>
<organism evidence="7 8">
    <name type="scientific">Entamoeba histolytica</name>
    <dbReference type="NCBI Taxonomy" id="5759"/>
    <lineage>
        <taxon>Eukaryota</taxon>
        <taxon>Amoebozoa</taxon>
        <taxon>Evosea</taxon>
        <taxon>Archamoebae</taxon>
        <taxon>Mastigamoebida</taxon>
        <taxon>Entamoebidae</taxon>
        <taxon>Entamoeba</taxon>
    </lineage>
</organism>
<evidence type="ECO:0000256" key="1">
    <source>
        <dbReference type="ARBA" id="ARBA00022741"/>
    </source>
</evidence>
<feature type="signal peptide" evidence="5">
    <location>
        <begin position="1"/>
        <end position="17"/>
    </location>
</feature>
<dbReference type="VEuPathDB" id="AmoebaDB:EHI7A_042860"/>
<dbReference type="PANTHER" id="PTHR45756">
    <property type="entry name" value="PALMITOYLTRANSFERASE"/>
    <property type="match status" value="1"/>
</dbReference>
<sequence length="1970" mass="217694">MLLFVFVVTSLSQTTNCPEGCTTCDSGSSYCYDCKYNYKLIGGVCKACSEHFPHCKKCNSPDNPWYISCGLCDDGYYLSGNTCVQCPSNCEDRLCSNEGVCYKCANNTIFNGDRECVSLTDTHCEKAENSLCTFCESEYQLVNNKYCLKSVDCRRIDAIKVNEGFCISAIDAHCRGYGYYQCWDCMTGYIKNGSYCTRLEYVDEKCKASKVLYGSTVCSVCEDGFYPNGVSCTNCSDIVGCSSCMSQTTSNQLIVKECSSCSSGYLENNQCITIPNCKVYKSNTCDTCLDSYILENNNCVAASTKNCKRSTENICVECADGYYLTSSSLCQPCSIFNGKGKCYACNITSCNLCGSGMTIDNGICQPCSVFLPPCQLCDSSSNKCSVCKNGYYLSNIQKCVKCPNSCTLCSSENECSECSPGYYLDGTTCKECSTIDGCQDNQCTTTGLCTECVSNSYILESGRCTHCSSKYQNCSTCNSTSCLSCNSGNYPASQIHCLSCDSLPGCSDCSQTEKACNRCVSEFFLIGKTCKTCFQIDPNCESCNSTTNKCSVCKEGYTLLNSVCTLCSTAIPNCDICSPSELICNSCKNEYYYPNMSQCLPCSKLTDNCAVCSNENKCLGCETSKNVYLNTTTNTCDSCHNIENCETCDSNGRCNKCNSDKFRISDGKCINCNDGTDFVGCSKCDPSSSTICTECVDGYYLHSSQCLKCSSNCVKCESSSCSMCSSEFLNINGSCVSCMSVGCSKCDSTLNTCSECSHGFSLINGSCVGCSDIINCKICSSNTCSECNIGYYLNENVCNSCGDSCTDCNKTNNTIVCKECSERYYLSLGTCHNCGDNCLSCNGTNCLNCESSYTPNTQNGCGSCGTVIKGCVKCSTTSTECMECSPGYYLDSKTCVECNISDCVTCSGPSTCTLCSNNTVLQNGECITCPSGTLINEDSTKCVQCTHYISNCSFCRSNTECFICNDGFYLTSDGTKCKPCNGKVIRPNECVEAPEHCTIYISNTNCLKCEQHYVLRSGKCTLYSNEEYCIQHDSEDEVGCDNCLASISPSGICDAFTRTTSLSFFNQTSGEGVGYYESSTMPSYKKETSSCLFEWRGKCWKCNDGYYMNSESVPQCNICNETCGSCVLPSTLEGTKCLNCNSSSGDIDGNSIIPICSSDSHCTQFKGVTCSSCEKKYYLNKNKCTMCQPNCDSCIPSSISTICLICSSGYYKTNDGLCKKAQDNCDIISTTTTMCEKCVERKKLDENGNCVNITEENCRFVVDGKCKECLEGFNLIKNSDGSWVCNAIQDFNFCTDITTTGCLRCEEGKFLDQDSVCRMCDINCATCYGNSTNCTTCNFGYKLTKNNTCESLGSLVESCLTFFPDASGCAICKDGFYQTYKNCAECHESCLTCNQNAFNCLSCNFTGGYYFDIETSKCLSNDTLKNCTTSEYDGCVACEKGTYLSLTYKKCYKCSESCFQCTNSANHCTECNEGFVLSDGQCKNYLDIPNCLSSSNSKCTSCQGWHEPNKDGSGCETTVNNLILICVPIAGCLAVIIIIVLVVIFLIFIIQTRRKKKEREEKICEFDMSRCNMLFEDVDKESGLCVNKKELTFTIDRMTDTIPVGEESRDLLCIGNKKSHTLKVQITTKTNIDKYYIRSDPSLITIDKGKAVEFSIFIKPLCTTTIVDSLVLLGLDMKKGKQYESRIGISFKTELTTRLDYEELKEEKKLGEGSFGIVYLGNFRGNEVAIKKMKISLNEEKQVEEFEKEVAMLDKFRNEYVIHFYGAVFIPNKICMVTEFAKYGSLSDLMHKHSKRIENNMINKLLSDAAHGIQYLHQNGILHRDIKPDNFLVVSLENNIQVNCKLTDFGASRNINMLMTNMTFTKGVGTPMYMAPEVLKKEHYKLPSDIYSFAITMYEVSIWRNPFPKEQFKYPWEIADFISEGKRPRKEDIIDDWLFDLIEHCWNQNPKERYNSNQIVDVFIKNLQTN</sequence>
<dbReference type="PANTHER" id="PTHR45756:SF1">
    <property type="entry name" value="PROTEIN KINASE DOMAIN CONTAINING PROTEIN"/>
    <property type="match status" value="1"/>
</dbReference>
<dbReference type="PROSITE" id="PS00107">
    <property type="entry name" value="PROTEIN_KINASE_ATP"/>
    <property type="match status" value="1"/>
</dbReference>
<keyword evidence="7" id="KW-0808">Transferase</keyword>
<feature type="transmembrane region" description="Helical" evidence="4">
    <location>
        <begin position="1522"/>
        <end position="1550"/>
    </location>
</feature>
<keyword evidence="2 3" id="KW-0067">ATP-binding</keyword>
<dbReference type="SUPFAM" id="SSF57184">
    <property type="entry name" value="Growth factor receptor domain"/>
    <property type="match status" value="11"/>
</dbReference>
<evidence type="ECO:0000313" key="7">
    <source>
        <dbReference type="EMBL" id="GAT94597.1"/>
    </source>
</evidence>
<dbReference type="VEuPathDB" id="AmoebaDB:KM1_085210"/>
<proteinExistence type="predicted"/>
<dbReference type="OMA" id="CPTKCTT"/>
<dbReference type="InterPro" id="IPR008271">
    <property type="entry name" value="Ser/Thr_kinase_AS"/>
</dbReference>
<dbReference type="InterPro" id="IPR009030">
    <property type="entry name" value="Growth_fac_rcpt_cys_sf"/>
</dbReference>
<dbReference type="InterPro" id="IPR017441">
    <property type="entry name" value="Protein_kinase_ATP_BS"/>
</dbReference>
<keyword evidence="7" id="KW-0418">Kinase</keyword>
<dbReference type="InterPro" id="IPR000719">
    <property type="entry name" value="Prot_kinase_dom"/>
</dbReference>
<gene>
    <name evidence="7" type="ORF">CL6EHI_064490</name>
</gene>
<evidence type="ECO:0000256" key="5">
    <source>
        <dbReference type="SAM" id="SignalP"/>
    </source>
</evidence>
<keyword evidence="4" id="KW-1133">Transmembrane helix</keyword>
<dbReference type="InterPro" id="IPR053215">
    <property type="entry name" value="TKL_Ser/Thr_kinase"/>
</dbReference>
<dbReference type="Pfam" id="PF00069">
    <property type="entry name" value="Pkinase"/>
    <property type="match status" value="1"/>
</dbReference>
<dbReference type="CDD" id="cd13999">
    <property type="entry name" value="STKc_MAP3K-like"/>
    <property type="match status" value="1"/>
</dbReference>
<evidence type="ECO:0000256" key="3">
    <source>
        <dbReference type="PROSITE-ProRule" id="PRU10141"/>
    </source>
</evidence>
<dbReference type="PROSITE" id="PS50011">
    <property type="entry name" value="PROTEIN_KINASE_DOM"/>
    <property type="match status" value="1"/>
</dbReference>
<comment type="caution">
    <text evidence="7">The sequence shown here is derived from an EMBL/GenBank/DDBJ whole genome shotgun (WGS) entry which is preliminary data.</text>
</comment>
<evidence type="ECO:0000256" key="4">
    <source>
        <dbReference type="SAM" id="Phobius"/>
    </source>
</evidence>
<keyword evidence="4" id="KW-0812">Transmembrane</keyword>
<dbReference type="InterPro" id="IPR000742">
    <property type="entry name" value="EGF"/>
</dbReference>
<protein>
    <submittedName>
        <fullName evidence="7">Tyrosine kinase putative</fullName>
    </submittedName>
</protein>
<dbReference type="GO" id="GO:0004672">
    <property type="term" value="F:protein kinase activity"/>
    <property type="evidence" value="ECO:0007669"/>
    <property type="project" value="InterPro"/>
</dbReference>
<dbReference type="InterPro" id="IPR011009">
    <property type="entry name" value="Kinase-like_dom_sf"/>
</dbReference>
<dbReference type="Gene3D" id="2.10.220.10">
    <property type="entry name" value="Hormone Receptor, Insulin-like Growth Factor Receptor 1, Chain A, domain 2"/>
    <property type="match status" value="3"/>
</dbReference>
<dbReference type="InterPro" id="IPR006212">
    <property type="entry name" value="Furin_repeat"/>
</dbReference>
<reference evidence="7 8" key="1">
    <citation type="submission" date="2016-05" db="EMBL/GenBank/DDBJ databases">
        <title>First whole genome sequencing of Entamoeba histolytica HM1:IMSS-clone-6.</title>
        <authorList>
            <person name="Mukherjee Avik.K."/>
            <person name="Izumyama S."/>
            <person name="Nakada-Tsukui K."/>
            <person name="Nozaki T."/>
        </authorList>
    </citation>
    <scope>NUCLEOTIDE SEQUENCE [LARGE SCALE GENOMIC DNA]</scope>
    <source>
        <strain evidence="7 8">HM1:IMSS clone 6</strain>
    </source>
</reference>
<evidence type="ECO:0000256" key="2">
    <source>
        <dbReference type="ARBA" id="ARBA00022840"/>
    </source>
</evidence>
<dbReference type="SUPFAM" id="SSF56112">
    <property type="entry name" value="Protein kinase-like (PK-like)"/>
    <property type="match status" value="1"/>
</dbReference>
<feature type="binding site" evidence="3">
    <location>
        <position position="1732"/>
    </location>
    <ligand>
        <name>ATP</name>
        <dbReference type="ChEBI" id="CHEBI:30616"/>
    </ligand>
</feature>
<keyword evidence="1 3" id="KW-0547">Nucleotide-binding</keyword>
<dbReference type="SMART" id="SM00220">
    <property type="entry name" value="S_TKc"/>
    <property type="match status" value="1"/>
</dbReference>
<dbReference type="SMART" id="SM00261">
    <property type="entry name" value="FU"/>
    <property type="match status" value="16"/>
</dbReference>
<name>A0A5K1VN61_ENTHI</name>
<dbReference type="Proteomes" id="UP000078387">
    <property type="component" value="Unassembled WGS sequence"/>
</dbReference>
<dbReference type="VEuPathDB" id="AmoebaDB:EHI8A_046280"/>
<keyword evidence="5" id="KW-0732">Signal</keyword>
<dbReference type="PROSITE" id="PS00108">
    <property type="entry name" value="PROTEIN_KINASE_ST"/>
    <property type="match status" value="1"/>
</dbReference>